<dbReference type="Proteomes" id="UP000654279">
    <property type="component" value="Unassembled WGS sequence"/>
</dbReference>
<sequence length="150" mass="15849">MQAWLGGWLRDILVAAMLAAIVEAVAPEGKIKPLVRFASGVLIVAILVQGSLSLVSLPFSELVAVQTSAQPAQRQDYAEAYAAQVRQILGAYPDFEDGEIEVHCNGADVTGITLRLQGAAQIIGDSFGQAGIKETLAGIYNIPEDAITIE</sequence>
<dbReference type="EMBL" id="JACRSO010000002">
    <property type="protein sequence ID" value="MBC8528874.1"/>
    <property type="molecule type" value="Genomic_DNA"/>
</dbReference>
<organism evidence="1 2">
    <name type="scientific">Luoshenia tenuis</name>
    <dbReference type="NCBI Taxonomy" id="2763654"/>
    <lineage>
        <taxon>Bacteria</taxon>
        <taxon>Bacillati</taxon>
        <taxon>Bacillota</taxon>
        <taxon>Clostridia</taxon>
        <taxon>Christensenellales</taxon>
        <taxon>Christensenellaceae</taxon>
        <taxon>Luoshenia</taxon>
    </lineage>
</organism>
<comment type="caution">
    <text evidence="1">The sequence shown here is derived from an EMBL/GenBank/DDBJ whole genome shotgun (WGS) entry which is preliminary data.</text>
</comment>
<gene>
    <name evidence="1" type="ORF">H8699_05495</name>
</gene>
<reference evidence="1" key="1">
    <citation type="submission" date="2020-08" db="EMBL/GenBank/DDBJ databases">
        <title>Genome public.</title>
        <authorList>
            <person name="Liu C."/>
            <person name="Sun Q."/>
        </authorList>
    </citation>
    <scope>NUCLEOTIDE SEQUENCE</scope>
    <source>
        <strain evidence="1">NSJ-44</strain>
    </source>
</reference>
<evidence type="ECO:0000313" key="1">
    <source>
        <dbReference type="EMBL" id="MBC8528874.1"/>
    </source>
</evidence>
<accession>A0A926HLV8</accession>
<protein>
    <submittedName>
        <fullName evidence="1">Stage III sporulation protein AF</fullName>
    </submittedName>
</protein>
<evidence type="ECO:0000313" key="2">
    <source>
        <dbReference type="Proteomes" id="UP000654279"/>
    </source>
</evidence>
<name>A0A926HLV8_9FIRM</name>
<dbReference type="AlphaFoldDB" id="A0A926HLV8"/>
<proteinExistence type="predicted"/>
<dbReference type="RefSeq" id="WP_249284822.1">
    <property type="nucleotide sequence ID" value="NZ_JACRSO010000002.1"/>
</dbReference>
<keyword evidence="2" id="KW-1185">Reference proteome</keyword>